<evidence type="ECO:0000313" key="9">
    <source>
        <dbReference type="EMBL" id="AGB30195.1"/>
    </source>
</evidence>
<dbReference type="NCBIfam" id="NF040570">
    <property type="entry name" value="guided_TnpB"/>
    <property type="match status" value="1"/>
</dbReference>
<dbReference type="Pfam" id="PF01385">
    <property type="entry name" value="OrfB_IS605"/>
    <property type="match status" value="1"/>
</dbReference>
<reference evidence="10 12" key="3">
    <citation type="journal article" date="2014" name="PLoS Genet.">
        <title>Phylogenetically driven sequencing of extremely halophilic archaea reveals strategies for static and dynamic osmo-response.</title>
        <authorList>
            <person name="Becker E.A."/>
            <person name="Seitzer P.M."/>
            <person name="Tritt A."/>
            <person name="Larsen D."/>
            <person name="Krusor M."/>
            <person name="Yao A.I."/>
            <person name="Wu D."/>
            <person name="Madern D."/>
            <person name="Eisen J.A."/>
            <person name="Darling A.E."/>
            <person name="Facciotti M.T."/>
        </authorList>
    </citation>
    <scope>NUCLEOTIDE SEQUENCE [LARGE SCALE GENOMIC DNA]</scope>
    <source>
        <strain evidence="10 12">DSM 15624</strain>
    </source>
</reference>
<protein>
    <submittedName>
        <fullName evidence="9 10">Transposase</fullName>
    </submittedName>
</protein>
<dbReference type="Pfam" id="PF07282">
    <property type="entry name" value="Cas12f1-like_TNB"/>
    <property type="match status" value="1"/>
</dbReference>
<evidence type="ECO:0000313" key="11">
    <source>
        <dbReference type="Proteomes" id="UP000010843"/>
    </source>
</evidence>
<evidence type="ECO:0000256" key="4">
    <source>
        <dbReference type="ARBA" id="ARBA00023125"/>
    </source>
</evidence>
<keyword evidence="12" id="KW-1185">Reference proteome</keyword>
<feature type="compositionally biased region" description="Basic and acidic residues" evidence="6">
    <location>
        <begin position="402"/>
        <end position="428"/>
    </location>
</feature>
<feature type="region of interest" description="Disordered" evidence="6">
    <location>
        <begin position="393"/>
        <end position="449"/>
    </location>
</feature>
<sequence length="449" mass="52123">MRRVNTFEIRPLSERDEILLFEILDASASLWNELTYRRRQAFYAGEDIWQGDTGRYRSKYKGTIGAAAVQQVIRRNDEAWRGFFGLLEEGSDANPPGYWKDDEQRKLRTLVRNDQYTLEWGKRSRLEIPVGLDLKEKYGLGYNERLRLEARGDPRWTGKGGRLGLVYDRDTDSFRARQPVENATRRRRESLATVSSDDDAVAALDIGANNLVAVTTTRGDQLLYHGRPQFHRFRRTTERIATLQSRLGPEKWTSRRIRRHYQQRSDRRNHLQDALIRDLREWLRDRNVSSVIVGDLGAFSSHWCARVNEKVHLFWAYGRFQRRLREVLQGEYGIDVREVDESGSSSQCPRCGGQNINRCKDTFQCRECGFEGHSDVVGSENLLFEHTDCGSMARPAAPDQNRSGEGHREVPRLEWDDHRWQRRDRSTKENPVNRSTWNGKFAAGESGTA</sequence>
<organism evidence="9 11">
    <name type="scientific">Natrinema pellirubrum (strain DSM 15624 / CIP 106293 / JCM 10476 / NCIMB 786 / 157)</name>
    <dbReference type="NCBI Taxonomy" id="797303"/>
    <lineage>
        <taxon>Archaea</taxon>
        <taxon>Methanobacteriati</taxon>
        <taxon>Methanobacteriota</taxon>
        <taxon>Stenosarchaea group</taxon>
        <taxon>Halobacteria</taxon>
        <taxon>Halobacteriales</taxon>
        <taxon>Natrialbaceae</taxon>
        <taxon>Natrinema</taxon>
    </lineage>
</organism>
<evidence type="ECO:0000256" key="6">
    <source>
        <dbReference type="SAM" id="MobiDB-lite"/>
    </source>
</evidence>
<dbReference type="KEGG" id="npe:Natpe_0261"/>
<comment type="similarity">
    <text evidence="1">In the C-terminal section; belongs to the transposase 35 family.</text>
</comment>
<dbReference type="Proteomes" id="UP000011593">
    <property type="component" value="Unassembled WGS sequence"/>
</dbReference>
<dbReference type="HOGENOM" id="CLU_040997_0_0_2"/>
<evidence type="ECO:0000256" key="1">
    <source>
        <dbReference type="ARBA" id="ARBA00008761"/>
    </source>
</evidence>
<dbReference type="EMBL" id="CP003372">
    <property type="protein sequence ID" value="AGB30195.1"/>
    <property type="molecule type" value="Genomic_DNA"/>
</dbReference>
<dbReference type="EMBL" id="AOIE01000031">
    <property type="protein sequence ID" value="ELY78478.1"/>
    <property type="molecule type" value="Genomic_DNA"/>
</dbReference>
<dbReference type="GO" id="GO:0032196">
    <property type="term" value="P:transposition"/>
    <property type="evidence" value="ECO:0007669"/>
    <property type="project" value="UniProtKB-KW"/>
</dbReference>
<accession>L0JF85</accession>
<evidence type="ECO:0000313" key="12">
    <source>
        <dbReference type="Proteomes" id="UP000011593"/>
    </source>
</evidence>
<keyword evidence="4" id="KW-0238">DNA-binding</keyword>
<dbReference type="GO" id="GO:0003677">
    <property type="term" value="F:DNA binding"/>
    <property type="evidence" value="ECO:0007669"/>
    <property type="project" value="UniProtKB-KW"/>
</dbReference>
<dbReference type="OrthoDB" id="295419at2157"/>
<proteinExistence type="inferred from homology"/>
<dbReference type="PANTHER" id="PTHR30405:SF26">
    <property type="entry name" value="TRANSPOSASE, PROBABLY IS605-TNPB FAMILY"/>
    <property type="match status" value="1"/>
</dbReference>
<dbReference type="GeneID" id="14334720"/>
<dbReference type="STRING" id="797303.Natpe_0261"/>
<dbReference type="RefSeq" id="WP_006180432.1">
    <property type="nucleotide sequence ID" value="NC_019962.1"/>
</dbReference>
<reference evidence="9" key="2">
    <citation type="submission" date="2012-02" db="EMBL/GenBank/DDBJ databases">
        <title>Complete sequence of chromosome of Natrinema pellirubrum DSM 15624.</title>
        <authorList>
            <consortium name="US DOE Joint Genome Institute"/>
            <person name="Lucas S."/>
            <person name="Han J."/>
            <person name="Lapidus A."/>
            <person name="Cheng J.-F."/>
            <person name="Goodwin L."/>
            <person name="Pitluck S."/>
            <person name="Peters L."/>
            <person name="Teshima H."/>
            <person name="Detter J.C."/>
            <person name="Han C."/>
            <person name="Tapia R."/>
            <person name="Land M."/>
            <person name="Hauser L."/>
            <person name="Kyrpides N."/>
            <person name="Ivanova N."/>
            <person name="Pagani I."/>
            <person name="Sproer C."/>
            <person name="Anderson I."/>
            <person name="Woyke T."/>
        </authorList>
    </citation>
    <scope>NUCLEOTIDE SEQUENCE</scope>
    <source>
        <strain evidence="9">DSM 15624</strain>
    </source>
</reference>
<evidence type="ECO:0000259" key="7">
    <source>
        <dbReference type="Pfam" id="PF01385"/>
    </source>
</evidence>
<feature type="domain" description="Cas12f1-like TNB" evidence="8">
    <location>
        <begin position="317"/>
        <end position="382"/>
    </location>
</feature>
<gene>
    <name evidence="9" type="ordered locus">Natpe_0261</name>
    <name evidence="10" type="ORF">C488_05487</name>
</gene>
<feature type="compositionally biased region" description="Polar residues" evidence="6">
    <location>
        <begin position="429"/>
        <end position="438"/>
    </location>
</feature>
<reference evidence="11" key="1">
    <citation type="submission" date="2012-02" db="EMBL/GenBank/DDBJ databases">
        <title>Complete sequence of chromosome of Natrinema pellirubrum DSM 15624.</title>
        <authorList>
            <person name="Lucas S."/>
            <person name="Han J."/>
            <person name="Lapidus A."/>
            <person name="Cheng J.-F."/>
            <person name="Goodwin L."/>
            <person name="Pitluck S."/>
            <person name="Peters L."/>
            <person name="Teshima H."/>
            <person name="Detter J.C."/>
            <person name="Han C."/>
            <person name="Tapia R."/>
            <person name="Land M."/>
            <person name="Hauser L."/>
            <person name="Kyrpides N."/>
            <person name="Ivanova N."/>
            <person name="Pagani I."/>
            <person name="Sproer C."/>
            <person name="Anderson I."/>
            <person name="Woyke T."/>
        </authorList>
    </citation>
    <scope>NUCLEOTIDE SEQUENCE [LARGE SCALE GENOMIC DNA]</scope>
    <source>
        <strain evidence="11">DSM 15624 / JCM 10476 / NCIMB 786</strain>
    </source>
</reference>
<dbReference type="GO" id="GO:0006310">
    <property type="term" value="P:DNA recombination"/>
    <property type="evidence" value="ECO:0007669"/>
    <property type="project" value="UniProtKB-KW"/>
</dbReference>
<evidence type="ECO:0000256" key="5">
    <source>
        <dbReference type="ARBA" id="ARBA00023172"/>
    </source>
</evidence>
<dbReference type="PATRIC" id="fig|797303.5.peg.1118"/>
<evidence type="ECO:0000256" key="2">
    <source>
        <dbReference type="ARBA" id="ARBA00011044"/>
    </source>
</evidence>
<keyword evidence="3" id="KW-0815">Transposition</keyword>
<evidence type="ECO:0000256" key="3">
    <source>
        <dbReference type="ARBA" id="ARBA00022578"/>
    </source>
</evidence>
<keyword evidence="5" id="KW-0233">DNA recombination</keyword>
<evidence type="ECO:0000259" key="8">
    <source>
        <dbReference type="Pfam" id="PF07282"/>
    </source>
</evidence>
<dbReference type="AlphaFoldDB" id="L0JF85"/>
<feature type="domain" description="Probable transposase IS891/IS1136/IS1341" evidence="7">
    <location>
        <begin position="196"/>
        <end position="296"/>
    </location>
</feature>
<comment type="similarity">
    <text evidence="2">In the N-terminal section; belongs to the transposase 2 family.</text>
</comment>
<dbReference type="InterPro" id="IPR010095">
    <property type="entry name" value="Cas12f1-like_TNB"/>
</dbReference>
<evidence type="ECO:0000313" key="10">
    <source>
        <dbReference type="EMBL" id="ELY78478.1"/>
    </source>
</evidence>
<dbReference type="InterPro" id="IPR001959">
    <property type="entry name" value="Transposase"/>
</dbReference>
<dbReference type="eggNOG" id="arCOG00683">
    <property type="taxonomic scope" value="Archaea"/>
</dbReference>
<dbReference type="InterPro" id="IPR051399">
    <property type="entry name" value="RNA-guided_DNA_endo/Transpos"/>
</dbReference>
<name>L0JF85_NATP1</name>
<dbReference type="PANTHER" id="PTHR30405">
    <property type="entry name" value="TRANSPOSASE"/>
    <property type="match status" value="1"/>
</dbReference>
<dbReference type="Proteomes" id="UP000010843">
    <property type="component" value="Chromosome"/>
</dbReference>